<dbReference type="InterPro" id="IPR001208">
    <property type="entry name" value="MCM_dom"/>
</dbReference>
<evidence type="ECO:0000313" key="14">
    <source>
        <dbReference type="Proteomes" id="UP001157418"/>
    </source>
</evidence>
<dbReference type="SUPFAM" id="SSF46934">
    <property type="entry name" value="UBA-like"/>
    <property type="match status" value="1"/>
</dbReference>
<gene>
    <name evidence="13" type="ORF">LVIROSA_LOCUS15106</name>
</gene>
<name>A0AAU9MRN8_9ASTR</name>
<keyword evidence="8" id="KW-0472">Membrane</keyword>
<dbReference type="GO" id="GO:0003677">
    <property type="term" value="F:DNA binding"/>
    <property type="evidence" value="ECO:0007669"/>
    <property type="project" value="UniProtKB-KW"/>
</dbReference>
<comment type="caution">
    <text evidence="13">The sequence shown here is derived from an EMBL/GenBank/DDBJ whole genome shotgun (WGS) entry which is preliminary data.</text>
</comment>
<keyword evidence="11" id="KW-0238">DNA-binding</keyword>
<keyword evidence="14" id="KW-1185">Reference proteome</keyword>
<accession>A0AAU9MRN8</accession>
<dbReference type="Pfam" id="PF14555">
    <property type="entry name" value="UBA_4"/>
    <property type="match status" value="1"/>
</dbReference>
<dbReference type="SUPFAM" id="SSF48371">
    <property type="entry name" value="ARM repeat"/>
    <property type="match status" value="1"/>
</dbReference>
<keyword evidence="6" id="KW-1133">Transmembrane helix</keyword>
<dbReference type="InterPro" id="IPR011989">
    <property type="entry name" value="ARM-like"/>
</dbReference>
<keyword evidence="5 11" id="KW-0067">ATP-binding</keyword>
<proteinExistence type="inferred from homology"/>
<evidence type="ECO:0000256" key="4">
    <source>
        <dbReference type="ARBA" id="ARBA00022741"/>
    </source>
</evidence>
<dbReference type="InterPro" id="IPR027417">
    <property type="entry name" value="P-loop_NTPase"/>
</dbReference>
<sequence>MATPNQEAIETFMSITGSSESVAIQKLTEHGGDLNVAVNAHFTKGDRNIRQATSIVAPPEDFMDIDDPTLPPQRPPLSLFPSARDINMNPFSLLDPNFTRSIFDSGPRFRGSEPFWSHPRELRKLERPIRIRTHEQLNPSRLPNRTGFEEDKNFHVVLNYVIAGKYHVTEYLGSAAFNKAIQAHDLHTGMDGSTSNKVYLMVFERGPSAFLDGSAQLLHDYVFHGTGMQQVSSSASVHISERISVLTSLRYSLATFLAQVYVEVEKSRERILKEPGKSLVALLGTINGLFLSLEAAIGHFSATHQIGFFVDGSYSFPLMFETLPDVNQESSQWTDCEIRDAIKLIYLNLNKLDVYLSFLDKFLRVCFIVANQLYELCEGVGPKPTKSELVPAYVRLLRDNEAEVRIAAAGKVTKFCRILTPQLAIQHILPFVKVTIANNLTWAYDGHCLYSCSQDNSLHSWISMESLYLQIFLVLRHSQMCWLICAINEFDKMDEITTSLNARTVVLVAANPAWGRYDLCRTPAENINLPPTLLSRFDLLWLILDKADMDNDLEMEVQEEHHTSIYKELLYLFRLGLEQLLQEMSSEEEEGARLKI</sequence>
<feature type="domain" description="MCM C-terminal AAA(+) ATPase" evidence="12">
    <location>
        <begin position="496"/>
        <end position="555"/>
    </location>
</feature>
<dbReference type="PROSITE" id="PS50077">
    <property type="entry name" value="HEAT_REPEAT"/>
    <property type="match status" value="1"/>
</dbReference>
<organism evidence="13 14">
    <name type="scientific">Lactuca virosa</name>
    <dbReference type="NCBI Taxonomy" id="75947"/>
    <lineage>
        <taxon>Eukaryota</taxon>
        <taxon>Viridiplantae</taxon>
        <taxon>Streptophyta</taxon>
        <taxon>Embryophyta</taxon>
        <taxon>Tracheophyta</taxon>
        <taxon>Spermatophyta</taxon>
        <taxon>Magnoliopsida</taxon>
        <taxon>eudicotyledons</taxon>
        <taxon>Gunneridae</taxon>
        <taxon>Pentapetalae</taxon>
        <taxon>asterids</taxon>
        <taxon>campanulids</taxon>
        <taxon>Asterales</taxon>
        <taxon>Asteraceae</taxon>
        <taxon>Cichorioideae</taxon>
        <taxon>Cichorieae</taxon>
        <taxon>Lactucinae</taxon>
        <taxon>Lactuca</taxon>
    </lineage>
</organism>
<evidence type="ECO:0000256" key="7">
    <source>
        <dbReference type="ARBA" id="ARBA00023128"/>
    </source>
</evidence>
<dbReference type="EMBL" id="CAKMRJ010002223">
    <property type="protein sequence ID" value="CAH1428156.1"/>
    <property type="molecule type" value="Genomic_DNA"/>
</dbReference>
<keyword evidence="4 11" id="KW-0547">Nucleotide-binding</keyword>
<evidence type="ECO:0000313" key="13">
    <source>
        <dbReference type="EMBL" id="CAH1428156.1"/>
    </source>
</evidence>
<dbReference type="InterPro" id="IPR016024">
    <property type="entry name" value="ARM-type_fold"/>
</dbReference>
<dbReference type="SMART" id="SM00350">
    <property type="entry name" value="MCM"/>
    <property type="match status" value="1"/>
</dbReference>
<dbReference type="PANTHER" id="PTHR28234">
    <property type="entry name" value="NUCLEAR CONTROL OF ATPASE PROTEIN 2"/>
    <property type="match status" value="1"/>
</dbReference>
<comment type="similarity">
    <text evidence="9">Belongs to the phosphatase 2A regulatory subunit A family.</text>
</comment>
<keyword evidence="2" id="KW-0812">Transmembrane</keyword>
<dbReference type="InterPro" id="IPR054573">
    <property type="entry name" value="PP2A/SF3B1-like_HEAT"/>
</dbReference>
<dbReference type="GO" id="GO:0005524">
    <property type="term" value="F:ATP binding"/>
    <property type="evidence" value="ECO:0007669"/>
    <property type="project" value="UniProtKB-KW"/>
</dbReference>
<evidence type="ECO:0000256" key="1">
    <source>
        <dbReference type="ARBA" id="ARBA00004225"/>
    </source>
</evidence>
<evidence type="ECO:0000256" key="11">
    <source>
        <dbReference type="RuleBase" id="RU004070"/>
    </source>
</evidence>
<keyword evidence="7" id="KW-0496">Mitochondrion</keyword>
<evidence type="ECO:0000256" key="2">
    <source>
        <dbReference type="ARBA" id="ARBA00022692"/>
    </source>
</evidence>
<dbReference type="Pfam" id="PF00493">
    <property type="entry name" value="MCM"/>
    <property type="match status" value="1"/>
</dbReference>
<keyword evidence="3" id="KW-0677">Repeat</keyword>
<dbReference type="InterPro" id="IPR009060">
    <property type="entry name" value="UBA-like_sf"/>
</dbReference>
<evidence type="ECO:0000259" key="12">
    <source>
        <dbReference type="PROSITE" id="PS50051"/>
    </source>
</evidence>
<dbReference type="Gene3D" id="1.10.8.10">
    <property type="entry name" value="DNA helicase RuvA subunit, C-terminal domain"/>
    <property type="match status" value="1"/>
</dbReference>
<protein>
    <recommendedName>
        <fullName evidence="12">MCM C-terminal AAA(+) ATPase domain-containing protein</fullName>
    </recommendedName>
</protein>
<dbReference type="CDD" id="cd14351">
    <property type="entry name" value="UBA_Ubx1_like"/>
    <property type="match status" value="1"/>
</dbReference>
<dbReference type="Pfam" id="PF22646">
    <property type="entry name" value="PPP2R1A-like_HEAT"/>
    <property type="match status" value="1"/>
</dbReference>
<dbReference type="Gene3D" id="1.25.10.10">
    <property type="entry name" value="Leucine-rich Repeat Variant"/>
    <property type="match status" value="1"/>
</dbReference>
<dbReference type="AlphaFoldDB" id="A0AAU9MRN8"/>
<dbReference type="InterPro" id="IPR031327">
    <property type="entry name" value="MCM"/>
</dbReference>
<dbReference type="PROSITE" id="PS50051">
    <property type="entry name" value="MCM_2"/>
    <property type="match status" value="1"/>
</dbReference>
<feature type="repeat" description="HEAT" evidence="10">
    <location>
        <begin position="389"/>
        <end position="427"/>
    </location>
</feature>
<comment type="subcellular location">
    <subcellularLocation>
        <location evidence="1">Mitochondrion membrane</location>
        <topology evidence="1">Multi-pass membrane protein</topology>
    </subcellularLocation>
</comment>
<dbReference type="PANTHER" id="PTHR28234:SF1">
    <property type="entry name" value="NUCLEAR CONTROL OF ATPASE PROTEIN 2"/>
    <property type="match status" value="1"/>
</dbReference>
<comment type="similarity">
    <text evidence="11">Belongs to the MCM family.</text>
</comment>
<evidence type="ECO:0000256" key="10">
    <source>
        <dbReference type="PROSITE-ProRule" id="PRU00103"/>
    </source>
</evidence>
<dbReference type="Gene3D" id="3.40.50.300">
    <property type="entry name" value="P-loop containing nucleotide triphosphate hydrolases"/>
    <property type="match status" value="1"/>
</dbReference>
<evidence type="ECO:0000256" key="6">
    <source>
        <dbReference type="ARBA" id="ARBA00022989"/>
    </source>
</evidence>
<dbReference type="InterPro" id="IPR021133">
    <property type="entry name" value="HEAT_type_2"/>
</dbReference>
<dbReference type="PRINTS" id="PR01657">
    <property type="entry name" value="MCMFAMILY"/>
</dbReference>
<dbReference type="GO" id="GO:0005741">
    <property type="term" value="C:mitochondrial outer membrane"/>
    <property type="evidence" value="ECO:0007669"/>
    <property type="project" value="TreeGrafter"/>
</dbReference>
<evidence type="ECO:0000256" key="8">
    <source>
        <dbReference type="ARBA" id="ARBA00023136"/>
    </source>
</evidence>
<dbReference type="InterPro" id="IPR013946">
    <property type="entry name" value="NCA2-like"/>
</dbReference>
<reference evidence="13 14" key="1">
    <citation type="submission" date="2022-01" db="EMBL/GenBank/DDBJ databases">
        <authorList>
            <person name="Xiong W."/>
            <person name="Schranz E."/>
        </authorList>
    </citation>
    <scope>NUCLEOTIDE SEQUENCE [LARGE SCALE GENOMIC DNA]</scope>
</reference>
<evidence type="ECO:0000256" key="9">
    <source>
        <dbReference type="ARBA" id="ARBA00038332"/>
    </source>
</evidence>
<dbReference type="Proteomes" id="UP001157418">
    <property type="component" value="Unassembled WGS sequence"/>
</dbReference>
<evidence type="ECO:0000256" key="3">
    <source>
        <dbReference type="ARBA" id="ARBA00022737"/>
    </source>
</evidence>
<evidence type="ECO:0000256" key="5">
    <source>
        <dbReference type="ARBA" id="ARBA00022840"/>
    </source>
</evidence>